<evidence type="ECO:0000256" key="1">
    <source>
        <dbReference type="SAM" id="MobiDB-lite"/>
    </source>
</evidence>
<sequence>MSLDPNHRALLRKNLSSSSTQQPERKKRRRHVSPPKDNEDIKELFEAENSSDSMEFEDVDIEAPETPPPTNPITANDGSDSEEGSDDFEDLEDVDIDAMLDEPSKPEESITITINEQKNEEAKGKKKKVVTVPKQERHRRKLVHQLYLMAMLAHGATRNSWCNDKTLQKLLVENFPRASKATLIHPLRLLIL</sequence>
<dbReference type="GO" id="GO:0006298">
    <property type="term" value="P:mismatch repair"/>
    <property type="evidence" value="ECO:0007669"/>
    <property type="project" value="TreeGrafter"/>
</dbReference>
<dbReference type="PANTHER" id="PTHR12135">
    <property type="entry name" value="DNA REPAIR PROTEIN XP-C / RAD4"/>
    <property type="match status" value="1"/>
</dbReference>
<feature type="compositionally biased region" description="Basic and acidic residues" evidence="1">
    <location>
        <begin position="34"/>
        <end position="45"/>
    </location>
</feature>
<dbReference type="GO" id="GO:0071942">
    <property type="term" value="C:XPC complex"/>
    <property type="evidence" value="ECO:0007669"/>
    <property type="project" value="TreeGrafter"/>
</dbReference>
<organism evidence="2 3">
    <name type="scientific">Candidozyma duobushaemuli</name>
    <dbReference type="NCBI Taxonomy" id="1231522"/>
    <lineage>
        <taxon>Eukaryota</taxon>
        <taxon>Fungi</taxon>
        <taxon>Dikarya</taxon>
        <taxon>Ascomycota</taxon>
        <taxon>Saccharomycotina</taxon>
        <taxon>Pichiomycetes</taxon>
        <taxon>Metschnikowiaceae</taxon>
        <taxon>Candidozyma</taxon>
    </lineage>
</organism>
<protein>
    <submittedName>
        <fullName evidence="2">Uncharacterized protein</fullName>
    </submittedName>
</protein>
<feature type="region of interest" description="Disordered" evidence="1">
    <location>
        <begin position="1"/>
        <end position="89"/>
    </location>
</feature>
<accession>A0A2V1ACN5</accession>
<dbReference type="GeneID" id="37003295"/>
<name>A0A2V1ACN5_9ASCO</name>
<gene>
    <name evidence="2" type="ORF">CXQ87_003295</name>
</gene>
<reference evidence="2 3" key="1">
    <citation type="submission" date="2017-12" db="EMBL/GenBank/DDBJ databases">
        <title>Genome Sequence of the Amphotericin B-resistant Candida duobushaemulonii strain, B09383.</title>
        <authorList>
            <person name="Chow N.A."/>
            <person name="Gade L."/>
            <person name="Batra D."/>
            <person name="Rowe L.A."/>
            <person name="Loparev V.N."/>
            <person name="Litvintseva A.P."/>
        </authorList>
    </citation>
    <scope>NUCLEOTIDE SEQUENCE [LARGE SCALE GENOMIC DNA]</scope>
    <source>
        <strain evidence="2 3">B09383</strain>
    </source>
</reference>
<dbReference type="GO" id="GO:0003684">
    <property type="term" value="F:damaged DNA binding"/>
    <property type="evidence" value="ECO:0007669"/>
    <property type="project" value="InterPro"/>
</dbReference>
<feature type="compositionally biased region" description="Acidic residues" evidence="1">
    <location>
        <begin position="79"/>
        <end position="89"/>
    </location>
</feature>
<dbReference type="InterPro" id="IPR036985">
    <property type="entry name" value="Transglutaminase-like_sf"/>
</dbReference>
<comment type="caution">
    <text evidence="2">The sequence shown here is derived from an EMBL/GenBank/DDBJ whole genome shotgun (WGS) entry which is preliminary data.</text>
</comment>
<dbReference type="Proteomes" id="UP000244406">
    <property type="component" value="Unassembled WGS sequence"/>
</dbReference>
<feature type="compositionally biased region" description="Acidic residues" evidence="1">
    <location>
        <begin position="54"/>
        <end position="63"/>
    </location>
</feature>
<dbReference type="Gene3D" id="3.90.260.10">
    <property type="entry name" value="Transglutaminase-like"/>
    <property type="match status" value="1"/>
</dbReference>
<dbReference type="GO" id="GO:0006289">
    <property type="term" value="P:nucleotide-excision repair"/>
    <property type="evidence" value="ECO:0007669"/>
    <property type="project" value="InterPro"/>
</dbReference>
<dbReference type="AlphaFoldDB" id="A0A2V1ACN5"/>
<proteinExistence type="predicted"/>
<dbReference type="RefSeq" id="XP_025336395.1">
    <property type="nucleotide sequence ID" value="XM_025481777.1"/>
</dbReference>
<dbReference type="GO" id="GO:0000111">
    <property type="term" value="C:nucleotide-excision repair factor 2 complex"/>
    <property type="evidence" value="ECO:0007669"/>
    <property type="project" value="TreeGrafter"/>
</dbReference>
<dbReference type="PANTHER" id="PTHR12135:SF0">
    <property type="entry name" value="DNA REPAIR PROTEIN COMPLEMENTING XP-C CELLS"/>
    <property type="match status" value="1"/>
</dbReference>
<dbReference type="EMBL" id="PKFP01000003">
    <property type="protein sequence ID" value="PVH15455.1"/>
    <property type="molecule type" value="Genomic_DNA"/>
</dbReference>
<evidence type="ECO:0000313" key="2">
    <source>
        <dbReference type="EMBL" id="PVH15455.1"/>
    </source>
</evidence>
<dbReference type="GO" id="GO:0003697">
    <property type="term" value="F:single-stranded DNA binding"/>
    <property type="evidence" value="ECO:0007669"/>
    <property type="project" value="TreeGrafter"/>
</dbReference>
<dbReference type="GO" id="GO:0005737">
    <property type="term" value="C:cytoplasm"/>
    <property type="evidence" value="ECO:0007669"/>
    <property type="project" value="TreeGrafter"/>
</dbReference>
<evidence type="ECO:0000313" key="3">
    <source>
        <dbReference type="Proteomes" id="UP000244406"/>
    </source>
</evidence>
<dbReference type="VEuPathDB" id="FungiDB:CXQ87_003295"/>
<keyword evidence="3" id="KW-1185">Reference proteome</keyword>
<dbReference type="InterPro" id="IPR004583">
    <property type="entry name" value="DNA_repair_Rad4"/>
</dbReference>